<evidence type="ECO:0000256" key="5">
    <source>
        <dbReference type="ARBA" id="ARBA00023136"/>
    </source>
</evidence>
<comment type="caution">
    <text evidence="8">The sequence shown here is derived from an EMBL/GenBank/DDBJ whole genome shotgun (WGS) entry which is preliminary data.</text>
</comment>
<dbReference type="EMBL" id="MHPU01000026">
    <property type="protein sequence ID" value="OGZ88333.1"/>
    <property type="molecule type" value="Genomic_DNA"/>
</dbReference>
<comment type="similarity">
    <text evidence="2">Belongs to the GtrA family.</text>
</comment>
<feature type="transmembrane region" description="Helical" evidence="6">
    <location>
        <begin position="30"/>
        <end position="47"/>
    </location>
</feature>
<evidence type="ECO:0000256" key="6">
    <source>
        <dbReference type="SAM" id="Phobius"/>
    </source>
</evidence>
<sequence length="195" mass="22271">MKKFDVIFSILCGILVAELINNFYGFSLGIFGWILFLILPAASILCLQLVENIGKKYLFVFQAGKHVLVGVFATIVDLKSFLFLAWIFPQLYLLSSIIIKTFSFILAIIIKYVGNKFWTFQKNEEGVSKKEFTKFLITNLIGLTIDVLVFYFLTKVISPQFGVLFVIWEKLSVLISAVLAGIWNFCGDKFFVFKK</sequence>
<dbReference type="InterPro" id="IPR007267">
    <property type="entry name" value="GtrA_DPMS_TM"/>
</dbReference>
<dbReference type="PANTHER" id="PTHR38459:SF1">
    <property type="entry name" value="PROPHAGE BACTOPRENOL-LINKED GLUCOSE TRANSLOCASE HOMOLOG"/>
    <property type="match status" value="1"/>
</dbReference>
<feature type="transmembrane region" description="Helical" evidence="6">
    <location>
        <begin position="94"/>
        <end position="114"/>
    </location>
</feature>
<evidence type="ECO:0000256" key="1">
    <source>
        <dbReference type="ARBA" id="ARBA00004141"/>
    </source>
</evidence>
<feature type="transmembrane region" description="Helical" evidence="6">
    <location>
        <begin position="165"/>
        <end position="186"/>
    </location>
</feature>
<comment type="subcellular location">
    <subcellularLocation>
        <location evidence="1">Membrane</location>
        <topology evidence="1">Multi-pass membrane protein</topology>
    </subcellularLocation>
</comment>
<dbReference type="PANTHER" id="PTHR38459">
    <property type="entry name" value="PROPHAGE BACTOPRENOL-LINKED GLUCOSE TRANSLOCASE HOMOLOG"/>
    <property type="match status" value="1"/>
</dbReference>
<keyword evidence="3 6" id="KW-0812">Transmembrane</keyword>
<keyword evidence="4 6" id="KW-1133">Transmembrane helix</keyword>
<evidence type="ECO:0000313" key="9">
    <source>
        <dbReference type="Proteomes" id="UP000178935"/>
    </source>
</evidence>
<feature type="domain" description="GtrA/DPMS transmembrane" evidence="7">
    <location>
        <begin position="67"/>
        <end position="193"/>
    </location>
</feature>
<organism evidence="8 9">
    <name type="scientific">Candidatus Staskawiczbacteria bacterium RIFOXYD1_FULL_32_13</name>
    <dbReference type="NCBI Taxonomy" id="1802234"/>
    <lineage>
        <taxon>Bacteria</taxon>
        <taxon>Candidatus Staskawicziibacteriota</taxon>
    </lineage>
</organism>
<feature type="transmembrane region" description="Helical" evidence="6">
    <location>
        <begin position="67"/>
        <end position="88"/>
    </location>
</feature>
<dbReference type="Pfam" id="PF04138">
    <property type="entry name" value="GtrA_DPMS_TM"/>
    <property type="match status" value="1"/>
</dbReference>
<proteinExistence type="inferred from homology"/>
<evidence type="ECO:0000259" key="7">
    <source>
        <dbReference type="Pfam" id="PF04138"/>
    </source>
</evidence>
<name>A0A1G2JN00_9BACT</name>
<dbReference type="GO" id="GO:0000271">
    <property type="term" value="P:polysaccharide biosynthetic process"/>
    <property type="evidence" value="ECO:0007669"/>
    <property type="project" value="InterPro"/>
</dbReference>
<protein>
    <recommendedName>
        <fullName evidence="7">GtrA/DPMS transmembrane domain-containing protein</fullName>
    </recommendedName>
</protein>
<gene>
    <name evidence="8" type="ORF">A2561_01910</name>
</gene>
<keyword evidence="5 6" id="KW-0472">Membrane</keyword>
<dbReference type="GO" id="GO:0005886">
    <property type="term" value="C:plasma membrane"/>
    <property type="evidence" value="ECO:0007669"/>
    <property type="project" value="TreeGrafter"/>
</dbReference>
<evidence type="ECO:0000256" key="3">
    <source>
        <dbReference type="ARBA" id="ARBA00022692"/>
    </source>
</evidence>
<accession>A0A1G2JN00</accession>
<dbReference type="InterPro" id="IPR051401">
    <property type="entry name" value="GtrA_CellWall_Glycosyl"/>
</dbReference>
<dbReference type="AlphaFoldDB" id="A0A1G2JN00"/>
<feature type="transmembrane region" description="Helical" evidence="6">
    <location>
        <begin position="7"/>
        <end position="24"/>
    </location>
</feature>
<feature type="transmembrane region" description="Helical" evidence="6">
    <location>
        <begin position="135"/>
        <end position="153"/>
    </location>
</feature>
<reference evidence="8 9" key="1">
    <citation type="journal article" date="2016" name="Nat. Commun.">
        <title>Thousands of microbial genomes shed light on interconnected biogeochemical processes in an aquifer system.</title>
        <authorList>
            <person name="Anantharaman K."/>
            <person name="Brown C.T."/>
            <person name="Hug L.A."/>
            <person name="Sharon I."/>
            <person name="Castelle C.J."/>
            <person name="Probst A.J."/>
            <person name="Thomas B.C."/>
            <person name="Singh A."/>
            <person name="Wilkins M.J."/>
            <person name="Karaoz U."/>
            <person name="Brodie E.L."/>
            <person name="Williams K.H."/>
            <person name="Hubbard S.S."/>
            <person name="Banfield J.F."/>
        </authorList>
    </citation>
    <scope>NUCLEOTIDE SEQUENCE [LARGE SCALE GENOMIC DNA]</scope>
</reference>
<evidence type="ECO:0000313" key="8">
    <source>
        <dbReference type="EMBL" id="OGZ88333.1"/>
    </source>
</evidence>
<evidence type="ECO:0000256" key="4">
    <source>
        <dbReference type="ARBA" id="ARBA00022989"/>
    </source>
</evidence>
<dbReference type="Proteomes" id="UP000178935">
    <property type="component" value="Unassembled WGS sequence"/>
</dbReference>
<evidence type="ECO:0000256" key="2">
    <source>
        <dbReference type="ARBA" id="ARBA00009399"/>
    </source>
</evidence>